<evidence type="ECO:0000313" key="2">
    <source>
        <dbReference type="EMBL" id="EGG09397.1"/>
    </source>
</evidence>
<dbReference type="GeneID" id="18929664"/>
<keyword evidence="3" id="KW-1185">Reference proteome</keyword>
<accession>F4RDG2</accession>
<dbReference type="AlphaFoldDB" id="F4RDG2"/>
<sequence>MSLEGSKRSPEVVTRTNLRSFKPDLSQVLESSSSPAPSTIINLDDPTVKAAEAAPHSPTMNKAPKSPASPTIITHPPRSWSVSTLPTSSEEEVPSAQINLWLRNITQSSQGEGLGDLKRKRESEESQRSTRARNDDEPGQSLSERLDGPEIKDYDS</sequence>
<feature type="compositionally biased region" description="Basic and acidic residues" evidence="1">
    <location>
        <begin position="1"/>
        <end position="10"/>
    </location>
</feature>
<dbReference type="InParanoid" id="F4RDG2"/>
<feature type="compositionally biased region" description="Basic and acidic residues" evidence="1">
    <location>
        <begin position="115"/>
        <end position="136"/>
    </location>
</feature>
<feature type="compositionally biased region" description="Polar residues" evidence="1">
    <location>
        <begin position="28"/>
        <end position="41"/>
    </location>
</feature>
<dbReference type="VEuPathDB" id="FungiDB:MELLADRAFT_61063"/>
<feature type="compositionally biased region" description="Basic and acidic residues" evidence="1">
    <location>
        <begin position="144"/>
        <end position="156"/>
    </location>
</feature>
<dbReference type="HOGENOM" id="CLU_1687018_0_0_1"/>
<dbReference type="KEGG" id="mlr:MELLADRAFT_61063"/>
<feature type="region of interest" description="Disordered" evidence="1">
    <location>
        <begin position="1"/>
        <end position="156"/>
    </location>
</feature>
<organism evidence="3">
    <name type="scientific">Melampsora larici-populina (strain 98AG31 / pathotype 3-4-7)</name>
    <name type="common">Poplar leaf rust fungus</name>
    <dbReference type="NCBI Taxonomy" id="747676"/>
    <lineage>
        <taxon>Eukaryota</taxon>
        <taxon>Fungi</taxon>
        <taxon>Dikarya</taxon>
        <taxon>Basidiomycota</taxon>
        <taxon>Pucciniomycotina</taxon>
        <taxon>Pucciniomycetes</taxon>
        <taxon>Pucciniales</taxon>
        <taxon>Melampsoraceae</taxon>
        <taxon>Melampsora</taxon>
    </lineage>
</organism>
<evidence type="ECO:0000256" key="1">
    <source>
        <dbReference type="SAM" id="MobiDB-lite"/>
    </source>
</evidence>
<evidence type="ECO:0000313" key="3">
    <source>
        <dbReference type="Proteomes" id="UP000001072"/>
    </source>
</evidence>
<name>F4RDG2_MELLP</name>
<proteinExistence type="predicted"/>
<dbReference type="Proteomes" id="UP000001072">
    <property type="component" value="Unassembled WGS sequence"/>
</dbReference>
<protein>
    <submittedName>
        <fullName evidence="2">Uncharacterized protein</fullName>
    </submittedName>
</protein>
<dbReference type="RefSeq" id="XP_007407124.1">
    <property type="nucleotide sequence ID" value="XM_007407062.1"/>
</dbReference>
<reference evidence="3" key="1">
    <citation type="journal article" date="2011" name="Proc. Natl. Acad. Sci. U.S.A.">
        <title>Obligate biotrophy features unraveled by the genomic analysis of rust fungi.</title>
        <authorList>
            <person name="Duplessis S."/>
            <person name="Cuomo C.A."/>
            <person name="Lin Y.-C."/>
            <person name="Aerts A."/>
            <person name="Tisserant E."/>
            <person name="Veneault-Fourrey C."/>
            <person name="Joly D.L."/>
            <person name="Hacquard S."/>
            <person name="Amselem J."/>
            <person name="Cantarel B.L."/>
            <person name="Chiu R."/>
            <person name="Coutinho P.M."/>
            <person name="Feau N."/>
            <person name="Field M."/>
            <person name="Frey P."/>
            <person name="Gelhaye E."/>
            <person name="Goldberg J."/>
            <person name="Grabherr M.G."/>
            <person name="Kodira C.D."/>
            <person name="Kohler A."/>
            <person name="Kuees U."/>
            <person name="Lindquist E.A."/>
            <person name="Lucas S.M."/>
            <person name="Mago R."/>
            <person name="Mauceli E."/>
            <person name="Morin E."/>
            <person name="Murat C."/>
            <person name="Pangilinan J.L."/>
            <person name="Park R."/>
            <person name="Pearson M."/>
            <person name="Quesneville H."/>
            <person name="Rouhier N."/>
            <person name="Sakthikumar S."/>
            <person name="Salamov A.A."/>
            <person name="Schmutz J."/>
            <person name="Selles B."/>
            <person name="Shapiro H."/>
            <person name="Tanguay P."/>
            <person name="Tuskan G.A."/>
            <person name="Henrissat B."/>
            <person name="Van de Peer Y."/>
            <person name="Rouze P."/>
            <person name="Ellis J.G."/>
            <person name="Dodds P.N."/>
            <person name="Schein J.E."/>
            <person name="Zhong S."/>
            <person name="Hamelin R.C."/>
            <person name="Grigoriev I.V."/>
            <person name="Szabo L.J."/>
            <person name="Martin F."/>
        </authorList>
    </citation>
    <scope>NUCLEOTIDE SEQUENCE [LARGE SCALE GENOMIC DNA]</scope>
    <source>
        <strain evidence="3">98AG31 / pathotype 3-4-7</strain>
    </source>
</reference>
<dbReference type="EMBL" id="GL883097">
    <property type="protein sequence ID" value="EGG09397.1"/>
    <property type="molecule type" value="Genomic_DNA"/>
</dbReference>
<gene>
    <name evidence="2" type="ORF">MELLADRAFT_61063</name>
</gene>